<proteinExistence type="predicted"/>
<dbReference type="RefSeq" id="XP_034234060.1">
    <property type="nucleotide sequence ID" value="XM_034378169.1"/>
</dbReference>
<accession>A0A6P8YBC6</accession>
<feature type="compositionally biased region" description="Polar residues" evidence="1">
    <location>
        <begin position="264"/>
        <end position="274"/>
    </location>
</feature>
<reference evidence="3" key="1">
    <citation type="submission" date="2025-08" db="UniProtKB">
        <authorList>
            <consortium name="RefSeq"/>
        </authorList>
    </citation>
    <scope>IDENTIFICATION</scope>
    <source>
        <tissue evidence="3">Total insect</tissue>
    </source>
</reference>
<gene>
    <name evidence="3" type="primary">LOC117641065</name>
</gene>
<keyword evidence="2" id="KW-1185">Reference proteome</keyword>
<protein>
    <submittedName>
        <fullName evidence="3">Proline-rich protein 36-like</fullName>
    </submittedName>
</protein>
<dbReference type="GeneID" id="117641065"/>
<feature type="region of interest" description="Disordered" evidence="1">
    <location>
        <begin position="346"/>
        <end position="375"/>
    </location>
</feature>
<evidence type="ECO:0000313" key="3">
    <source>
        <dbReference type="RefSeq" id="XP_034234060.1"/>
    </source>
</evidence>
<feature type="region of interest" description="Disordered" evidence="1">
    <location>
        <begin position="203"/>
        <end position="323"/>
    </location>
</feature>
<feature type="region of interest" description="Disordered" evidence="1">
    <location>
        <begin position="91"/>
        <end position="134"/>
    </location>
</feature>
<feature type="region of interest" description="Disordered" evidence="1">
    <location>
        <begin position="38"/>
        <end position="72"/>
    </location>
</feature>
<organism evidence="3">
    <name type="scientific">Thrips palmi</name>
    <name type="common">Melon thrips</name>
    <dbReference type="NCBI Taxonomy" id="161013"/>
    <lineage>
        <taxon>Eukaryota</taxon>
        <taxon>Metazoa</taxon>
        <taxon>Ecdysozoa</taxon>
        <taxon>Arthropoda</taxon>
        <taxon>Hexapoda</taxon>
        <taxon>Insecta</taxon>
        <taxon>Pterygota</taxon>
        <taxon>Neoptera</taxon>
        <taxon>Paraneoptera</taxon>
        <taxon>Thysanoptera</taxon>
        <taxon>Terebrantia</taxon>
        <taxon>Thripoidea</taxon>
        <taxon>Thripidae</taxon>
        <taxon>Thrips</taxon>
    </lineage>
</organism>
<dbReference type="InParanoid" id="A0A6P8YBC6"/>
<dbReference type="KEGG" id="tpal:117641065"/>
<sequence>MRPVSSGAQGTPGTPPPVADAQFQAVSVADAVQRLEAVARPDGPTTALPASARDPAPPRLRLKQPASATLTSCADDTVESVVESAVNGSVKSAVDGDVGSSVESSFENAVESPVESPASPVESPVESPASPVESPVESAVNANFTVKSAVKSAVNGTRKPHAVLRKQVSFSDLVLEIPLQADDDNDDSPDVAPHDDSLHQVRFADGGVSGRRVPGAVAEDVPQASTLKTNPSPMVDQSLEAGHSPETNPCPEVDQSLEVEARNSPYTSPSPTIDSSTKEKGKGSTKADLGPEGESKTNLLSQSRLPIGVNKPQNGEKPELPHRLSLRGMIIPDILPVNMLRSHPKLKKATDVSKGSKAPYRSVPLCLPSPASASE</sequence>
<feature type="compositionally biased region" description="Polar residues" evidence="1">
    <location>
        <begin position="223"/>
        <end position="232"/>
    </location>
</feature>
<evidence type="ECO:0000256" key="1">
    <source>
        <dbReference type="SAM" id="MobiDB-lite"/>
    </source>
</evidence>
<name>A0A6P8YBC6_THRPL</name>
<dbReference type="AlphaFoldDB" id="A0A6P8YBC6"/>
<evidence type="ECO:0000313" key="2">
    <source>
        <dbReference type="Proteomes" id="UP000515158"/>
    </source>
</evidence>
<dbReference type="Proteomes" id="UP000515158">
    <property type="component" value="Unplaced"/>
</dbReference>